<dbReference type="Pfam" id="PF01670">
    <property type="entry name" value="Glyco_hydro_12"/>
    <property type="match status" value="1"/>
</dbReference>
<name>A0A177DSK5_ALTAL</name>
<keyword evidence="2" id="KW-0378">Hydrolase</keyword>
<dbReference type="RefSeq" id="XP_018387130.1">
    <property type="nucleotide sequence ID" value="XM_018533344.1"/>
</dbReference>
<gene>
    <name evidence="5" type="ORF">AA0117_g8596</name>
    <name evidence="4" type="ORF">CC77DRAFT_834540</name>
</gene>
<keyword evidence="2" id="KW-0119">Carbohydrate metabolism</keyword>
<dbReference type="Proteomes" id="UP000291422">
    <property type="component" value="Unassembled WGS sequence"/>
</dbReference>
<keyword evidence="3" id="KW-0732">Signal</keyword>
<reference evidence="7" key="2">
    <citation type="journal article" date="2019" name="bioRxiv">
        <title>Genomics, evolutionary history and diagnostics of the Alternaria alternata species group including apple and Asian pear pathotypes.</title>
        <authorList>
            <person name="Armitage A.D."/>
            <person name="Cockerton H.M."/>
            <person name="Sreenivasaprasad S."/>
            <person name="Woodhall J.W."/>
            <person name="Lane C.R."/>
            <person name="Harrison R.J."/>
            <person name="Clarkson J.P."/>
        </authorList>
    </citation>
    <scope>NUCLEOTIDE SEQUENCE [LARGE SCALE GENOMIC DNA]</scope>
    <source>
        <strain evidence="7">FERA 1177</strain>
    </source>
</reference>
<dbReference type="EMBL" id="PDXD01000026">
    <property type="protein sequence ID" value="RYN72329.1"/>
    <property type="molecule type" value="Genomic_DNA"/>
</dbReference>
<keyword evidence="4" id="KW-0430">Lectin</keyword>
<evidence type="ECO:0000313" key="4">
    <source>
        <dbReference type="EMBL" id="OAG21709.1"/>
    </source>
</evidence>
<dbReference type="PANTHER" id="PTHR34002:SF10">
    <property type="entry name" value="PUTATIVE-RELATED"/>
    <property type="match status" value="1"/>
</dbReference>
<keyword evidence="6" id="KW-1185">Reference proteome</keyword>
<dbReference type="AlphaFoldDB" id="A0A177DSK5"/>
<protein>
    <submittedName>
        <fullName evidence="4">Concanavalin A-like lectin/glucanase</fullName>
    </submittedName>
</protein>
<dbReference type="SUPFAM" id="SSF49899">
    <property type="entry name" value="Concanavalin A-like lectins/glucanases"/>
    <property type="match status" value="1"/>
</dbReference>
<dbReference type="GO" id="GO:0000272">
    <property type="term" value="P:polysaccharide catabolic process"/>
    <property type="evidence" value="ECO:0007669"/>
    <property type="project" value="UniProtKB-KW"/>
</dbReference>
<dbReference type="PANTHER" id="PTHR34002">
    <property type="entry name" value="BLR1656 PROTEIN"/>
    <property type="match status" value="1"/>
</dbReference>
<dbReference type="OMA" id="VWPISES"/>
<evidence type="ECO:0000313" key="6">
    <source>
        <dbReference type="Proteomes" id="UP000077248"/>
    </source>
</evidence>
<dbReference type="EMBL" id="KV441476">
    <property type="protein sequence ID" value="OAG21709.1"/>
    <property type="molecule type" value="Genomic_DNA"/>
</dbReference>
<reference evidence="5" key="3">
    <citation type="journal article" date="2019" name="J. ISSAAS">
        <title>Genomics, evolutionary history and diagnostics of the Alternaria alternata species group including apple and Asian pear pathotypes.</title>
        <authorList>
            <person name="Armitage A.D."/>
            <person name="Cockerton H.M."/>
            <person name="Sreenivasaprasad S."/>
            <person name="Woodhall J."/>
            <person name="Lane C."/>
            <person name="Harrison R.J."/>
            <person name="Clarkson J.P."/>
        </authorList>
    </citation>
    <scope>NUCLEOTIDE SEQUENCE</scope>
    <source>
        <strain evidence="5">FERA 1177</strain>
    </source>
</reference>
<dbReference type="STRING" id="5599.A0A177DSK5"/>
<reference evidence="4 6" key="1">
    <citation type="submission" date="2016-05" db="EMBL/GenBank/DDBJ databases">
        <title>Comparative analysis of secretome profiles of manganese(II)-oxidizing ascomycete fungi.</title>
        <authorList>
            <consortium name="DOE Joint Genome Institute"/>
            <person name="Zeiner C.A."/>
            <person name="Purvine S.O."/>
            <person name="Zink E.M."/>
            <person name="Wu S."/>
            <person name="Pasa-Tolic L."/>
            <person name="Chaput D.L."/>
            <person name="Haridas S."/>
            <person name="Grigoriev I.V."/>
            <person name="Santelli C.M."/>
            <person name="Hansel C.M."/>
        </authorList>
    </citation>
    <scope>NUCLEOTIDE SEQUENCE [LARGE SCALE GENOMIC DNA]</scope>
    <source>
        <strain evidence="4 6">SRC1lrK2f</strain>
    </source>
</reference>
<dbReference type="GO" id="GO:0008810">
    <property type="term" value="F:cellulase activity"/>
    <property type="evidence" value="ECO:0007669"/>
    <property type="project" value="InterPro"/>
</dbReference>
<evidence type="ECO:0000256" key="3">
    <source>
        <dbReference type="SAM" id="SignalP"/>
    </source>
</evidence>
<evidence type="ECO:0000256" key="1">
    <source>
        <dbReference type="ARBA" id="ARBA00005519"/>
    </source>
</evidence>
<evidence type="ECO:0000256" key="2">
    <source>
        <dbReference type="RuleBase" id="RU361163"/>
    </source>
</evidence>
<evidence type="ECO:0000313" key="5">
    <source>
        <dbReference type="EMBL" id="RYN72329.1"/>
    </source>
</evidence>
<dbReference type="InterPro" id="IPR013320">
    <property type="entry name" value="ConA-like_dom_sf"/>
</dbReference>
<proteinExistence type="inferred from homology"/>
<evidence type="ECO:0000313" key="7">
    <source>
        <dbReference type="Proteomes" id="UP000291422"/>
    </source>
</evidence>
<dbReference type="KEGG" id="aalt:CC77DRAFT_834540"/>
<feature type="signal peptide" evidence="3">
    <location>
        <begin position="1"/>
        <end position="17"/>
    </location>
</feature>
<sequence>MKAFSIVLAGFASVTVAQQQTLCDLYAYYSTNGYELLNNLWGRDAATSGSQCTYYDGFNNGMAWHSNWQWQGAENNVKSYVYAGRLATKKLISQYSTMPSTAQWSYNTTNVRANVAYDVFTAADINHDRSSGDYELMVWLARLGNVYPIGTSQGMKTVDGRSWELWEGYNGAMKVYSFVAPSPVTNYSGDIKNFFTWLTSNKGYPASSQNLIVYQFGTEAFTGGPAAFTVNRWSAEAN</sequence>
<dbReference type="GO" id="GO:0030246">
    <property type="term" value="F:carbohydrate binding"/>
    <property type="evidence" value="ECO:0007669"/>
    <property type="project" value="UniProtKB-KW"/>
</dbReference>
<dbReference type="VEuPathDB" id="FungiDB:CC77DRAFT_834540"/>
<dbReference type="InterPro" id="IPR013319">
    <property type="entry name" value="GH11/12"/>
</dbReference>
<dbReference type="Proteomes" id="UP000077248">
    <property type="component" value="Unassembled WGS sequence"/>
</dbReference>
<dbReference type="GeneID" id="29118938"/>
<keyword evidence="2" id="KW-0624">Polysaccharide degradation</keyword>
<organism evidence="4 6">
    <name type="scientific">Alternaria alternata</name>
    <name type="common">Alternaria rot fungus</name>
    <name type="synonym">Torula alternata</name>
    <dbReference type="NCBI Taxonomy" id="5599"/>
    <lineage>
        <taxon>Eukaryota</taxon>
        <taxon>Fungi</taxon>
        <taxon>Dikarya</taxon>
        <taxon>Ascomycota</taxon>
        <taxon>Pezizomycotina</taxon>
        <taxon>Dothideomycetes</taxon>
        <taxon>Pleosporomycetidae</taxon>
        <taxon>Pleosporales</taxon>
        <taxon>Pleosporineae</taxon>
        <taxon>Pleosporaceae</taxon>
        <taxon>Alternaria</taxon>
        <taxon>Alternaria sect. Alternaria</taxon>
        <taxon>Alternaria alternata complex</taxon>
    </lineage>
</organism>
<accession>A0A177DSK5</accession>
<feature type="chain" id="PRO_5040569752" evidence="3">
    <location>
        <begin position="18"/>
        <end position="238"/>
    </location>
</feature>
<comment type="similarity">
    <text evidence="1 2">Belongs to the glycosyl hydrolase 12 (cellulase H) family.</text>
</comment>
<dbReference type="InterPro" id="IPR002594">
    <property type="entry name" value="GH12"/>
</dbReference>
<dbReference type="Gene3D" id="2.60.120.180">
    <property type="match status" value="1"/>
</dbReference>
<keyword evidence="2" id="KW-0326">Glycosidase</keyword>